<evidence type="ECO:0000313" key="2">
    <source>
        <dbReference type="Proteomes" id="UP000323521"/>
    </source>
</evidence>
<proteinExistence type="predicted"/>
<dbReference type="EMBL" id="CP017634">
    <property type="protein sequence ID" value="ATW25218.1"/>
    <property type="molecule type" value="Genomic_DNA"/>
</dbReference>
<sequence>MTTYAKLNDTLYTLQGVANTLKIYAVQTSRQEIKDVFADAARSLHEVVEDLEGRKRILEFEEPQYKGQ</sequence>
<dbReference type="OrthoDB" id="1684731at2"/>
<name>A0A3G1KRY5_FORW1</name>
<organism evidence="1 2">
    <name type="scientific">Formimonas warabiya</name>
    <dbReference type="NCBI Taxonomy" id="1761012"/>
    <lineage>
        <taxon>Bacteria</taxon>
        <taxon>Bacillati</taxon>
        <taxon>Bacillota</taxon>
        <taxon>Clostridia</taxon>
        <taxon>Eubacteriales</taxon>
        <taxon>Peptococcaceae</taxon>
        <taxon>Candidatus Formimonas</taxon>
    </lineage>
</organism>
<dbReference type="RefSeq" id="WP_148134476.1">
    <property type="nucleotide sequence ID" value="NZ_CP017634.1"/>
</dbReference>
<reference evidence="1 2" key="1">
    <citation type="submission" date="2016-10" db="EMBL/GenBank/DDBJ databases">
        <title>Complete Genome Sequence of Peptococcaceae strain DCMF.</title>
        <authorList>
            <person name="Edwards R.J."/>
            <person name="Holland S.I."/>
            <person name="Deshpande N.P."/>
            <person name="Wong Y.K."/>
            <person name="Ertan H."/>
            <person name="Manefield M."/>
            <person name="Russell T.L."/>
            <person name="Lee M.J."/>
        </authorList>
    </citation>
    <scope>NUCLEOTIDE SEQUENCE [LARGE SCALE GENOMIC DNA]</scope>
    <source>
        <strain evidence="1 2">DCMF</strain>
    </source>
</reference>
<protein>
    <recommendedName>
        <fullName evidence="3">DUF1657 domain-containing protein</fullName>
    </recommendedName>
</protein>
<dbReference type="Proteomes" id="UP000323521">
    <property type="component" value="Chromosome"/>
</dbReference>
<accession>A0A3G1KRY5</accession>
<keyword evidence="2" id="KW-1185">Reference proteome</keyword>
<dbReference type="InterPro" id="IPR012452">
    <property type="entry name" value="DUF1657"/>
</dbReference>
<dbReference type="AlphaFoldDB" id="A0A3G1KRY5"/>
<gene>
    <name evidence="1" type="ORF">DCMF_10965</name>
</gene>
<evidence type="ECO:0000313" key="1">
    <source>
        <dbReference type="EMBL" id="ATW25218.1"/>
    </source>
</evidence>
<evidence type="ECO:0008006" key="3">
    <source>
        <dbReference type="Google" id="ProtNLM"/>
    </source>
</evidence>
<dbReference type="KEGG" id="fwa:DCMF_10965"/>
<dbReference type="Pfam" id="PF07870">
    <property type="entry name" value="DUF1657"/>
    <property type="match status" value="1"/>
</dbReference>